<evidence type="ECO:0000256" key="2">
    <source>
        <dbReference type="ARBA" id="ARBA00023125"/>
    </source>
</evidence>
<dbReference type="Pfam" id="PF12802">
    <property type="entry name" value="MarR_2"/>
    <property type="match status" value="1"/>
</dbReference>
<evidence type="ECO:0000256" key="1">
    <source>
        <dbReference type="ARBA" id="ARBA00023015"/>
    </source>
</evidence>
<dbReference type="PROSITE" id="PS50995">
    <property type="entry name" value="HTH_MARR_2"/>
    <property type="match status" value="1"/>
</dbReference>
<accession>A0ABW8K8W1</accession>
<comment type="caution">
    <text evidence="5">The sequence shown here is derived from an EMBL/GenBank/DDBJ whole genome shotgun (WGS) entry which is preliminary data.</text>
</comment>
<gene>
    <name evidence="5" type="ORF">ISS97_18780</name>
</gene>
<evidence type="ECO:0000256" key="3">
    <source>
        <dbReference type="ARBA" id="ARBA00023163"/>
    </source>
</evidence>
<dbReference type="InterPro" id="IPR023187">
    <property type="entry name" value="Tscrpt_reg_MarR-type_CS"/>
</dbReference>
<dbReference type="PROSITE" id="PS01117">
    <property type="entry name" value="HTH_MARR_1"/>
    <property type="match status" value="1"/>
</dbReference>
<name>A0ABW8K8W1_9GAMM</name>
<dbReference type="InterPro" id="IPR036388">
    <property type="entry name" value="WH-like_DNA-bd_sf"/>
</dbReference>
<feature type="domain" description="HTH marR-type" evidence="4">
    <location>
        <begin position="29"/>
        <end position="163"/>
    </location>
</feature>
<keyword evidence="3" id="KW-0804">Transcription</keyword>
<dbReference type="SMART" id="SM00347">
    <property type="entry name" value="HTH_MARR"/>
    <property type="match status" value="1"/>
</dbReference>
<dbReference type="Gene3D" id="1.10.10.10">
    <property type="entry name" value="Winged helix-like DNA-binding domain superfamily/Winged helix DNA-binding domain"/>
    <property type="match status" value="1"/>
</dbReference>
<reference evidence="5 6" key="1">
    <citation type="submission" date="2020-10" db="EMBL/GenBank/DDBJ databases">
        <title>Phylogeny of dyella-like bacteria.</title>
        <authorList>
            <person name="Fu J."/>
        </authorList>
    </citation>
    <scope>NUCLEOTIDE SEQUENCE [LARGE SCALE GENOMIC DNA]</scope>
    <source>
        <strain evidence="5 6">BB4</strain>
    </source>
</reference>
<dbReference type="InterPro" id="IPR000835">
    <property type="entry name" value="HTH_MarR-typ"/>
</dbReference>
<dbReference type="InterPro" id="IPR036390">
    <property type="entry name" value="WH_DNA-bd_sf"/>
</dbReference>
<evidence type="ECO:0000313" key="6">
    <source>
        <dbReference type="Proteomes" id="UP001620408"/>
    </source>
</evidence>
<organism evidence="5 6">
    <name type="scientific">Dyella koreensis</name>
    <dbReference type="NCBI Taxonomy" id="311235"/>
    <lineage>
        <taxon>Bacteria</taxon>
        <taxon>Pseudomonadati</taxon>
        <taxon>Pseudomonadota</taxon>
        <taxon>Gammaproteobacteria</taxon>
        <taxon>Lysobacterales</taxon>
        <taxon>Rhodanobacteraceae</taxon>
        <taxon>Dyella</taxon>
    </lineage>
</organism>
<dbReference type="RefSeq" id="WP_379984639.1">
    <property type="nucleotide sequence ID" value="NZ_JADIKD010000012.1"/>
</dbReference>
<dbReference type="Proteomes" id="UP001620408">
    <property type="component" value="Unassembled WGS sequence"/>
</dbReference>
<proteinExistence type="predicted"/>
<dbReference type="PANTHER" id="PTHR42756:SF1">
    <property type="entry name" value="TRANSCRIPTIONAL REPRESSOR OF EMRAB OPERON"/>
    <property type="match status" value="1"/>
</dbReference>
<dbReference type="SUPFAM" id="SSF46785">
    <property type="entry name" value="Winged helix' DNA-binding domain"/>
    <property type="match status" value="1"/>
</dbReference>
<dbReference type="EMBL" id="JADIKD010000012">
    <property type="protein sequence ID" value="MFK2919321.1"/>
    <property type="molecule type" value="Genomic_DNA"/>
</dbReference>
<dbReference type="PANTHER" id="PTHR42756">
    <property type="entry name" value="TRANSCRIPTIONAL REGULATOR, MARR"/>
    <property type="match status" value="1"/>
</dbReference>
<protein>
    <submittedName>
        <fullName evidence="5">MarR family transcriptional regulator</fullName>
    </submittedName>
</protein>
<sequence length="175" mass="19167">MTRLQEAISHLDAGIARASETVPGLPVREVVLLRLLLMTGSSVLEEIERNLKPYGMGDSDFRTLMMIYSAPNGRASPSELCDAAQQGATNMTRIANVLVKLGFVTRASSVEDRRRVELSITPAGKRFARKILPMMFPRVHGAFASLSAAEKKTLDHLLRRVAANIDHLTASDARP</sequence>
<keyword evidence="2" id="KW-0238">DNA-binding</keyword>
<keyword evidence="6" id="KW-1185">Reference proteome</keyword>
<evidence type="ECO:0000259" key="4">
    <source>
        <dbReference type="PROSITE" id="PS50995"/>
    </source>
</evidence>
<evidence type="ECO:0000313" key="5">
    <source>
        <dbReference type="EMBL" id="MFK2919321.1"/>
    </source>
</evidence>
<keyword evidence="1" id="KW-0805">Transcription regulation</keyword>
<dbReference type="PRINTS" id="PR00598">
    <property type="entry name" value="HTHMARR"/>
</dbReference>